<evidence type="ECO:0000259" key="2">
    <source>
        <dbReference type="Pfam" id="PF18291"/>
    </source>
</evidence>
<evidence type="ECO:0000313" key="4">
    <source>
        <dbReference type="Proteomes" id="UP000317519"/>
    </source>
</evidence>
<dbReference type="Proteomes" id="UP000317519">
    <property type="component" value="Unassembled WGS sequence"/>
</dbReference>
<dbReference type="NCBIfam" id="TIGR01201">
    <property type="entry name" value="HU_rel"/>
    <property type="match status" value="1"/>
</dbReference>
<dbReference type="InterPro" id="IPR005902">
    <property type="entry name" value="HU_DNA-bd_put"/>
</dbReference>
<dbReference type="Pfam" id="PF18291">
    <property type="entry name" value="HU-HIG"/>
    <property type="match status" value="1"/>
</dbReference>
<accession>A0ABY3FL12</accession>
<reference evidence="3 4" key="1">
    <citation type="journal article" date="2015" name="Stand. Genomic Sci.">
        <title>Genomic Encyclopedia of Bacterial and Archaeal Type Strains, Phase III: the genomes of soil and plant-associated and newly described type strains.</title>
        <authorList>
            <person name="Whitman W.B."/>
            <person name="Woyke T."/>
            <person name="Klenk H.P."/>
            <person name="Zhou Y."/>
            <person name="Lilburn T.G."/>
            <person name="Beck B.J."/>
            <person name="De Vos P."/>
            <person name="Vandamme P."/>
            <person name="Eisen J.A."/>
            <person name="Garrity G."/>
            <person name="Hugenholtz P."/>
            <person name="Kyrpides N.C."/>
        </authorList>
    </citation>
    <scope>NUCLEOTIDE SEQUENCE [LARGE SCALE GENOMIC DNA]</scope>
    <source>
        <strain evidence="3 4">CGMCC 1.6847</strain>
    </source>
</reference>
<dbReference type="InterPro" id="IPR041607">
    <property type="entry name" value="HU-HIG"/>
</dbReference>
<dbReference type="EMBL" id="VLKO01000003">
    <property type="protein sequence ID" value="TWI01143.1"/>
    <property type="molecule type" value="Genomic_DNA"/>
</dbReference>
<keyword evidence="1" id="KW-0238">DNA-binding</keyword>
<dbReference type="RefSeq" id="WP_144889831.1">
    <property type="nucleotide sequence ID" value="NZ_VLKO01000003.1"/>
</dbReference>
<gene>
    <name evidence="3" type="ORF">IQ05_00710</name>
</gene>
<protein>
    <submittedName>
        <fullName evidence="3">Histone-like DNA-binding protein</fullName>
    </submittedName>
</protein>
<sequence length="127" mass="13685">MAIHITAAGKTNPRQPSQSMLYYPRAIQTGEVDLDDLAEQISMSTTLTETDCHAVIISLVNTVSKALDDGKIVRLGQLGTFQVSVKGTASSSAEGVSAKNVTAASIVFRPGVRFKKMLKQLTFTRKK</sequence>
<comment type="caution">
    <text evidence="3">The sequence shown here is derived from an EMBL/GenBank/DDBJ whole genome shotgun (WGS) entry which is preliminary data.</text>
</comment>
<evidence type="ECO:0000313" key="3">
    <source>
        <dbReference type="EMBL" id="TWI01143.1"/>
    </source>
</evidence>
<dbReference type="InterPro" id="IPR010992">
    <property type="entry name" value="IHF-like_DNA-bd_dom_sf"/>
</dbReference>
<evidence type="ECO:0000256" key="1">
    <source>
        <dbReference type="ARBA" id="ARBA00023125"/>
    </source>
</evidence>
<keyword evidence="4" id="KW-1185">Reference proteome</keyword>
<name>A0ABY3FL12_9FLAO</name>
<feature type="domain" description="HU" evidence="2">
    <location>
        <begin position="1"/>
        <end position="125"/>
    </location>
</feature>
<dbReference type="SUPFAM" id="SSF47729">
    <property type="entry name" value="IHF-like DNA-binding proteins"/>
    <property type="match status" value="1"/>
</dbReference>
<dbReference type="Gene3D" id="4.10.520.10">
    <property type="entry name" value="IHF-like DNA-binding proteins"/>
    <property type="match status" value="1"/>
</dbReference>
<proteinExistence type="predicted"/>
<organism evidence="3 4">
    <name type="scientific">Flavobacterium tiangeerense</name>
    <dbReference type="NCBI Taxonomy" id="459471"/>
    <lineage>
        <taxon>Bacteria</taxon>
        <taxon>Pseudomonadati</taxon>
        <taxon>Bacteroidota</taxon>
        <taxon>Flavobacteriia</taxon>
        <taxon>Flavobacteriales</taxon>
        <taxon>Flavobacteriaceae</taxon>
        <taxon>Flavobacterium</taxon>
    </lineage>
</organism>